<sequence length="149" mass="17241">MKSEFVIRYLESIEGAMATNTPDTEILLLDMWTTRKHRVNFSELNPFCETFMDKTAILHGRLVSDELEERKHYIASETPGSLITFSIEASKGYAYMYILKSSPYKLGSVWCWADDDRDNGRELFGHWDISRRIGHMMLAPDSLSKGRHD</sequence>
<dbReference type="AlphaFoldDB" id="A0A8H7PJP2"/>
<name>A0A8H7PJP2_9FUNG</name>
<reference evidence="1" key="1">
    <citation type="submission" date="2020-12" db="EMBL/GenBank/DDBJ databases">
        <title>Metabolic potential, ecology and presence of endohyphal bacteria is reflected in genomic diversity of Mucoromycotina.</title>
        <authorList>
            <person name="Muszewska A."/>
            <person name="Okrasinska A."/>
            <person name="Steczkiewicz K."/>
            <person name="Drgas O."/>
            <person name="Orlowska M."/>
            <person name="Perlinska-Lenart U."/>
            <person name="Aleksandrzak-Piekarczyk T."/>
            <person name="Szatraj K."/>
            <person name="Zielenkiewicz U."/>
            <person name="Pilsyk S."/>
            <person name="Malc E."/>
            <person name="Mieczkowski P."/>
            <person name="Kruszewska J.S."/>
            <person name="Biernat P."/>
            <person name="Pawlowska J."/>
        </authorList>
    </citation>
    <scope>NUCLEOTIDE SEQUENCE</scope>
    <source>
        <strain evidence="1">WA0000051536</strain>
    </source>
</reference>
<gene>
    <name evidence="1" type="ORF">INT44_007852</name>
</gene>
<dbReference type="EMBL" id="JAEPRA010000015">
    <property type="protein sequence ID" value="KAG2175364.1"/>
    <property type="molecule type" value="Genomic_DNA"/>
</dbReference>
<dbReference type="OrthoDB" id="544608at2759"/>
<evidence type="ECO:0000313" key="2">
    <source>
        <dbReference type="Proteomes" id="UP000612746"/>
    </source>
</evidence>
<dbReference type="Proteomes" id="UP000612746">
    <property type="component" value="Unassembled WGS sequence"/>
</dbReference>
<accession>A0A8H7PJP2</accession>
<protein>
    <submittedName>
        <fullName evidence="1">Uncharacterized protein</fullName>
    </submittedName>
</protein>
<evidence type="ECO:0000313" key="1">
    <source>
        <dbReference type="EMBL" id="KAG2175364.1"/>
    </source>
</evidence>
<organism evidence="1 2">
    <name type="scientific">Umbelopsis vinacea</name>
    <dbReference type="NCBI Taxonomy" id="44442"/>
    <lineage>
        <taxon>Eukaryota</taxon>
        <taxon>Fungi</taxon>
        <taxon>Fungi incertae sedis</taxon>
        <taxon>Mucoromycota</taxon>
        <taxon>Mucoromycotina</taxon>
        <taxon>Umbelopsidomycetes</taxon>
        <taxon>Umbelopsidales</taxon>
        <taxon>Umbelopsidaceae</taxon>
        <taxon>Umbelopsis</taxon>
    </lineage>
</organism>
<keyword evidence="2" id="KW-1185">Reference proteome</keyword>
<proteinExistence type="predicted"/>
<comment type="caution">
    <text evidence="1">The sequence shown here is derived from an EMBL/GenBank/DDBJ whole genome shotgun (WGS) entry which is preliminary data.</text>
</comment>